<reference evidence="13" key="1">
    <citation type="journal article" date="2019" name="Int. J. Syst. Evol. Microbiol.">
        <title>The Global Catalogue of Microorganisms (GCM) 10K type strain sequencing project: providing services to taxonomists for standard genome sequencing and annotation.</title>
        <authorList>
            <consortium name="The Broad Institute Genomics Platform"/>
            <consortium name="The Broad Institute Genome Sequencing Center for Infectious Disease"/>
            <person name="Wu L."/>
            <person name="Ma J."/>
        </authorList>
    </citation>
    <scope>NUCLEOTIDE SEQUENCE [LARGE SCALE GENOMIC DNA]</scope>
    <source>
        <strain evidence="13">CGMCC 4.7319</strain>
    </source>
</reference>
<dbReference type="InterPro" id="IPR051399">
    <property type="entry name" value="RNA-guided_DNA_endo/Transpos"/>
</dbReference>
<dbReference type="Proteomes" id="UP000597656">
    <property type="component" value="Unassembled WGS sequence"/>
</dbReference>
<keyword evidence="3" id="KW-0815">Transposition</keyword>
<dbReference type="Pfam" id="PF07282">
    <property type="entry name" value="Cas12f1-like_TNB"/>
    <property type="match status" value="1"/>
</dbReference>
<accession>A0ABQ2HKH0</accession>
<dbReference type="Pfam" id="PF12323">
    <property type="entry name" value="HTH_OrfB_IS605"/>
    <property type="match status" value="1"/>
</dbReference>
<evidence type="ECO:0000259" key="10">
    <source>
        <dbReference type="Pfam" id="PF07282"/>
    </source>
</evidence>
<evidence type="ECO:0000256" key="6">
    <source>
        <dbReference type="ARBA" id="ARBA00023125"/>
    </source>
</evidence>
<evidence type="ECO:0000256" key="4">
    <source>
        <dbReference type="ARBA" id="ARBA00022723"/>
    </source>
</evidence>
<evidence type="ECO:0000256" key="3">
    <source>
        <dbReference type="ARBA" id="ARBA00022578"/>
    </source>
</evidence>
<keyword evidence="13" id="KW-1185">Reference proteome</keyword>
<comment type="similarity">
    <text evidence="2">In the N-terminal section; belongs to the transposase 2 family.</text>
</comment>
<dbReference type="PANTHER" id="PTHR30405">
    <property type="entry name" value="TRANSPOSASE"/>
    <property type="match status" value="1"/>
</dbReference>
<feature type="domain" description="Transposase putative helix-turn-helix" evidence="11">
    <location>
        <begin position="24"/>
        <end position="68"/>
    </location>
</feature>
<evidence type="ECO:0000313" key="12">
    <source>
        <dbReference type="EMBL" id="GGM82974.1"/>
    </source>
</evidence>
<comment type="similarity">
    <text evidence="1">In the C-terminal section; belongs to the transposase 35 family.</text>
</comment>
<dbReference type="NCBIfam" id="NF040570">
    <property type="entry name" value="guided_TnpB"/>
    <property type="match status" value="1"/>
</dbReference>
<feature type="region of interest" description="Disordered" evidence="8">
    <location>
        <begin position="427"/>
        <end position="478"/>
    </location>
</feature>
<dbReference type="Pfam" id="PF01385">
    <property type="entry name" value="OrfB_IS605"/>
    <property type="match status" value="1"/>
</dbReference>
<evidence type="ECO:0000256" key="2">
    <source>
        <dbReference type="ARBA" id="ARBA00011044"/>
    </source>
</evidence>
<dbReference type="EMBL" id="BMNC01000002">
    <property type="protein sequence ID" value="GGM82974.1"/>
    <property type="molecule type" value="Genomic_DNA"/>
</dbReference>
<evidence type="ECO:0000313" key="13">
    <source>
        <dbReference type="Proteomes" id="UP000597656"/>
    </source>
</evidence>
<feature type="domain" description="Cas12f1-like TNB" evidence="10">
    <location>
        <begin position="355"/>
        <end position="420"/>
    </location>
</feature>
<comment type="caution">
    <text evidence="12">The sequence shown here is derived from an EMBL/GenBank/DDBJ whole genome shotgun (WGS) entry which is preliminary data.</text>
</comment>
<name>A0ABQ2HKH0_9PSEU</name>
<gene>
    <name evidence="12" type="ORF">GCM10011609_18660</name>
</gene>
<evidence type="ECO:0000256" key="8">
    <source>
        <dbReference type="SAM" id="MobiDB-lite"/>
    </source>
</evidence>
<protein>
    <submittedName>
        <fullName evidence="12">Transposase</fullName>
    </submittedName>
</protein>
<dbReference type="InterPro" id="IPR001959">
    <property type="entry name" value="Transposase"/>
</dbReference>
<dbReference type="InterPro" id="IPR053470">
    <property type="entry name" value="RNA-guided_DNA_endonuclease"/>
</dbReference>
<dbReference type="RefSeq" id="WP_229693205.1">
    <property type="nucleotide sequence ID" value="NZ_BMNC01000002.1"/>
</dbReference>
<dbReference type="InterPro" id="IPR021027">
    <property type="entry name" value="Transposase_put_HTH"/>
</dbReference>
<evidence type="ECO:0000259" key="11">
    <source>
        <dbReference type="Pfam" id="PF12323"/>
    </source>
</evidence>
<dbReference type="NCBIfam" id="NF038280">
    <property type="entry name" value="IS607_TnpB"/>
    <property type="match status" value="1"/>
</dbReference>
<keyword evidence="6" id="KW-0238">DNA-binding</keyword>
<organism evidence="12 13">
    <name type="scientific">Lentzea pudingi</name>
    <dbReference type="NCBI Taxonomy" id="1789439"/>
    <lineage>
        <taxon>Bacteria</taxon>
        <taxon>Bacillati</taxon>
        <taxon>Actinomycetota</taxon>
        <taxon>Actinomycetes</taxon>
        <taxon>Pseudonocardiales</taxon>
        <taxon>Pseudonocardiaceae</taxon>
        <taxon>Lentzea</taxon>
    </lineage>
</organism>
<dbReference type="PANTHER" id="PTHR30405:SF11">
    <property type="entry name" value="RNA-GUIDED DNA ENDONUCLEASE RV2885C-RELATED"/>
    <property type="match status" value="1"/>
</dbReference>
<feature type="domain" description="Probable transposase IS891/IS1136/IS1341" evidence="9">
    <location>
        <begin position="219"/>
        <end position="341"/>
    </location>
</feature>
<keyword evidence="4" id="KW-0479">Metal-binding</keyword>
<sequence length="478" mass="52414">MTLIKMGFVVSGVVGVGHYGVGEMVTVIQAYRFALDPTAGQYSALRSHCGAQRYAFNWGVARIRANLDQRAAEKTYDISGDQLTPPVSWSAYSLRKDWNQAKNEVAPWWAKNSKEAYSSGLANLAAALGNWAASTKGARHGRRLGFPRFKGRRSGLSCRFTTGAFGLGIDRRHVTLPRIGAVRTHESTRKLARHVERDTARIRSATVSYRAGRWFVAFSVEITRADPAPALPDSVVGVDLGVASLAVLSTGEVIANPRHLEAALRKLRRLQRQAARRTGPDRRTRRPPSARWRKTWARIAVLHAGVANARRDGLHKLTTRLVRTHGAVVVEDLNVSGMLRNRRLARHIAGVGMAELRRQIEYKAGWAGVRVHVADRWYPSSKTCSACGVVKAKLRLSDRVYRCDACGLVCDRDLNAARNLAALARRETSSPSCGATRNEPAGNPGKTRATRATGTATGRPAPPGTGQRRRRKATTARI</sequence>
<evidence type="ECO:0000256" key="5">
    <source>
        <dbReference type="ARBA" id="ARBA00022833"/>
    </source>
</evidence>
<feature type="compositionally biased region" description="Low complexity" evidence="8">
    <location>
        <begin position="444"/>
        <end position="459"/>
    </location>
</feature>
<evidence type="ECO:0000256" key="7">
    <source>
        <dbReference type="ARBA" id="ARBA00023172"/>
    </source>
</evidence>
<proteinExistence type="inferred from homology"/>
<keyword evidence="5" id="KW-0862">Zinc</keyword>
<feature type="compositionally biased region" description="Basic residues" evidence="8">
    <location>
        <begin position="467"/>
        <end position="478"/>
    </location>
</feature>
<dbReference type="NCBIfam" id="TIGR01766">
    <property type="entry name" value="IS200/IS605 family accessory protein TnpB-like domain"/>
    <property type="match status" value="1"/>
</dbReference>
<evidence type="ECO:0000259" key="9">
    <source>
        <dbReference type="Pfam" id="PF01385"/>
    </source>
</evidence>
<evidence type="ECO:0000256" key="1">
    <source>
        <dbReference type="ARBA" id="ARBA00008761"/>
    </source>
</evidence>
<keyword evidence="7" id="KW-0233">DNA recombination</keyword>
<dbReference type="InterPro" id="IPR010095">
    <property type="entry name" value="Cas12f1-like_TNB"/>
</dbReference>